<feature type="chain" id="PRO_5039679805" description="Gram-positive cocci surface proteins LPxTG domain-containing protein" evidence="2">
    <location>
        <begin position="25"/>
        <end position="672"/>
    </location>
</feature>
<feature type="transmembrane region" description="Helical" evidence="1">
    <location>
        <begin position="645"/>
        <end position="665"/>
    </location>
</feature>
<dbReference type="EMBL" id="JADINA010000001">
    <property type="protein sequence ID" value="MBO8425695.1"/>
    <property type="molecule type" value="Genomic_DNA"/>
</dbReference>
<keyword evidence="1" id="KW-0472">Membrane</keyword>
<evidence type="ECO:0008006" key="5">
    <source>
        <dbReference type="Google" id="ProtNLM"/>
    </source>
</evidence>
<keyword evidence="1" id="KW-1133">Transmembrane helix</keyword>
<dbReference type="Gene3D" id="2.60.40.3630">
    <property type="match status" value="2"/>
</dbReference>
<dbReference type="Proteomes" id="UP000823634">
    <property type="component" value="Unassembled WGS sequence"/>
</dbReference>
<dbReference type="AlphaFoldDB" id="A0A9D9DGL4"/>
<reference evidence="3" key="2">
    <citation type="journal article" date="2021" name="PeerJ">
        <title>Extensive microbial diversity within the chicken gut microbiome revealed by metagenomics and culture.</title>
        <authorList>
            <person name="Gilroy R."/>
            <person name="Ravi A."/>
            <person name="Getino M."/>
            <person name="Pursley I."/>
            <person name="Horton D.L."/>
            <person name="Alikhan N.F."/>
            <person name="Baker D."/>
            <person name="Gharbi K."/>
            <person name="Hall N."/>
            <person name="Watson M."/>
            <person name="Adriaenssens E.M."/>
            <person name="Foster-Nyarko E."/>
            <person name="Jarju S."/>
            <person name="Secka A."/>
            <person name="Antonio M."/>
            <person name="Oren A."/>
            <person name="Chaudhuri R.R."/>
            <person name="La Ragione R."/>
            <person name="Hildebrand F."/>
            <person name="Pallen M.J."/>
        </authorList>
    </citation>
    <scope>NUCLEOTIDE SEQUENCE</scope>
    <source>
        <strain evidence="3">17113</strain>
    </source>
</reference>
<proteinExistence type="predicted"/>
<keyword evidence="2" id="KW-0732">Signal</keyword>
<sequence>MKKHGRFVAGVFGASVLLALGTGAFLTANDAGVKEAKAAGEDLVFTLTDENFGILNPASSGTISVADESGTTNVKFQYKTETRSGYIFLKPNYWITNSTVPEGYYISKVSGTYTGNTSESATPGVSFGAECVASSNTNFDVEFPVKKYGSFEGINENTEYCYANVSEAGNRNAQLATLVYTFSPKPAAIVYDHITITGSPTRTDYYVGESFSTDGLTVTAYETAEETDAGLDVTDEVKWLFKPEVFESTDTTSVYAIVSWNDLMLETNIEGITVSEPATVESLEVVNAKGTYDASESFDASAVTVYANMSDGKRNDVTSSAELSAYNPILSDFISGIYQMTATYGGVSGTFDLNLTATIKGYRDSRTSGILIGTVTGVEKVYADSTDINVWINDGTSGIMIYKISESEIEGELAIGKRIAVEGGQNVFNGLSQVNNLTRAVIIGDGEEIAPVDIDAFDSDSLEGLDSSLINVEGLTYVSGSIASGTKAANVIVKYQGSNLTLRAPTNGAAVALSDAGLDAWFDKIEDLPFNFVGHLGWFNAPQLAPLSLDDFDCPDFNAVEAFVDGYMHMDEYQGVDDADGACLATYPLAKEAFEKLSEVQQDYFLTSTYFADAAARYNAWAVANGEALDSSLGVINSISDSTTWIALGALLGVGAIAGAAIIVANRRRKAE</sequence>
<evidence type="ECO:0000313" key="4">
    <source>
        <dbReference type="Proteomes" id="UP000823634"/>
    </source>
</evidence>
<organism evidence="3 4">
    <name type="scientific">Candidatus Alloenteromonas pullistercoris</name>
    <dbReference type="NCBI Taxonomy" id="2840785"/>
    <lineage>
        <taxon>Bacteria</taxon>
        <taxon>Bacillati</taxon>
        <taxon>Bacillota</taxon>
        <taxon>Bacillota incertae sedis</taxon>
        <taxon>Candidatus Alloenteromonas</taxon>
    </lineage>
</organism>
<feature type="signal peptide" evidence="2">
    <location>
        <begin position="1"/>
        <end position="24"/>
    </location>
</feature>
<gene>
    <name evidence="3" type="ORF">IAC61_00045</name>
</gene>
<name>A0A9D9DGL4_9FIRM</name>
<comment type="caution">
    <text evidence="3">The sequence shown here is derived from an EMBL/GenBank/DDBJ whole genome shotgun (WGS) entry which is preliminary data.</text>
</comment>
<evidence type="ECO:0000313" key="3">
    <source>
        <dbReference type="EMBL" id="MBO8425695.1"/>
    </source>
</evidence>
<evidence type="ECO:0000256" key="2">
    <source>
        <dbReference type="SAM" id="SignalP"/>
    </source>
</evidence>
<evidence type="ECO:0000256" key="1">
    <source>
        <dbReference type="SAM" id="Phobius"/>
    </source>
</evidence>
<reference evidence="3" key="1">
    <citation type="submission" date="2020-10" db="EMBL/GenBank/DDBJ databases">
        <authorList>
            <person name="Gilroy R."/>
        </authorList>
    </citation>
    <scope>NUCLEOTIDE SEQUENCE</scope>
    <source>
        <strain evidence="3">17113</strain>
    </source>
</reference>
<keyword evidence="1" id="KW-0812">Transmembrane</keyword>
<protein>
    <recommendedName>
        <fullName evidence="5">Gram-positive cocci surface proteins LPxTG domain-containing protein</fullName>
    </recommendedName>
</protein>
<accession>A0A9D9DGL4</accession>